<evidence type="ECO:0000256" key="3">
    <source>
        <dbReference type="ARBA" id="ARBA00022729"/>
    </source>
</evidence>
<evidence type="ECO:0000313" key="11">
    <source>
        <dbReference type="Proteomes" id="UP000198897"/>
    </source>
</evidence>
<comment type="similarity">
    <text evidence="1">Belongs to the peptidase C40 family.</text>
</comment>
<dbReference type="PANTHER" id="PTHR47053">
    <property type="entry name" value="MUREIN DD-ENDOPEPTIDASE MEPH-RELATED"/>
    <property type="match status" value="1"/>
</dbReference>
<reference evidence="11" key="1">
    <citation type="submission" date="2016-10" db="EMBL/GenBank/DDBJ databases">
        <authorList>
            <person name="Varghese N."/>
            <person name="Submissions S."/>
        </authorList>
    </citation>
    <scope>NUCLEOTIDE SEQUENCE [LARGE SCALE GENOMIC DNA]</scope>
    <source>
        <strain evidence="11">FP5</strain>
    </source>
</reference>
<gene>
    <name evidence="10" type="ORF">SAMN05216353_13314</name>
</gene>
<dbReference type="SMART" id="SM00257">
    <property type="entry name" value="LysM"/>
    <property type="match status" value="2"/>
</dbReference>
<feature type="domain" description="LysM" evidence="8">
    <location>
        <begin position="91"/>
        <end position="134"/>
    </location>
</feature>
<keyword evidence="11" id="KW-1185">Reference proteome</keyword>
<dbReference type="Pfam" id="PF00877">
    <property type="entry name" value="NLPC_P60"/>
    <property type="match status" value="1"/>
</dbReference>
<feature type="chain" id="PRO_5011492787" evidence="7">
    <location>
        <begin position="27"/>
        <end position="281"/>
    </location>
</feature>
<dbReference type="InterPro" id="IPR036779">
    <property type="entry name" value="LysM_dom_sf"/>
</dbReference>
<keyword evidence="3 7" id="KW-0732">Signal</keyword>
<dbReference type="OrthoDB" id="9813368at2"/>
<accession>A0A1I2QVN2</accession>
<dbReference type="InterPro" id="IPR018392">
    <property type="entry name" value="LysM"/>
</dbReference>
<evidence type="ECO:0000256" key="1">
    <source>
        <dbReference type="ARBA" id="ARBA00007074"/>
    </source>
</evidence>
<dbReference type="PROSITE" id="PS51782">
    <property type="entry name" value="LYSM"/>
    <property type="match status" value="2"/>
</dbReference>
<dbReference type="GO" id="GO:0008234">
    <property type="term" value="F:cysteine-type peptidase activity"/>
    <property type="evidence" value="ECO:0007669"/>
    <property type="project" value="UniProtKB-KW"/>
</dbReference>
<dbReference type="SUPFAM" id="SSF54106">
    <property type="entry name" value="LysM domain"/>
    <property type="match status" value="2"/>
</dbReference>
<evidence type="ECO:0000259" key="8">
    <source>
        <dbReference type="PROSITE" id="PS51782"/>
    </source>
</evidence>
<dbReference type="InterPro" id="IPR038765">
    <property type="entry name" value="Papain-like_cys_pep_sf"/>
</dbReference>
<keyword evidence="6" id="KW-0788">Thiol protease</keyword>
<dbReference type="Pfam" id="PF01476">
    <property type="entry name" value="LysM"/>
    <property type="match status" value="2"/>
</dbReference>
<dbReference type="RefSeq" id="WP_089753226.1">
    <property type="nucleotide sequence ID" value="NZ_FOOG01000033.1"/>
</dbReference>
<dbReference type="EMBL" id="FOOG01000033">
    <property type="protein sequence ID" value="SFG30347.1"/>
    <property type="molecule type" value="Genomic_DNA"/>
</dbReference>
<protein>
    <submittedName>
        <fullName evidence="10">Peptidoglycan endopeptidase LytE</fullName>
    </submittedName>
</protein>
<keyword evidence="4" id="KW-0677">Repeat</keyword>
<feature type="signal peptide" evidence="7">
    <location>
        <begin position="1"/>
        <end position="26"/>
    </location>
</feature>
<feature type="domain" description="NlpC/P60" evidence="9">
    <location>
        <begin position="157"/>
        <end position="280"/>
    </location>
</feature>
<sequence>MDKKRWAAAVCASMAGAVLWSTAVFAEETHQVEAGDTLWRISQKYEASVTQLKSWNDLSSNVIYLGQQLIVDKTNTSTSGDSDSTSSSGARTYTVKSGDSLWAIANKHGMSVSALMNLNHLSSTAIYPNQKLKVSESYSPEDSVSSSNLTIPEPVSSFSSTSLIQEAKKYLGTPYQWGGESPSGFDCSGFLQYVFAKEGIRIPRTVASIYAHSSLESVNHSNRQPGDLVFFETYKPGASHAGIYLGNNQFIHSGSTYGISIATLTSNYWSTRYIETKRIIN</sequence>
<evidence type="ECO:0000259" key="9">
    <source>
        <dbReference type="PROSITE" id="PS51935"/>
    </source>
</evidence>
<feature type="domain" description="LysM" evidence="8">
    <location>
        <begin position="28"/>
        <end position="71"/>
    </location>
</feature>
<evidence type="ECO:0000313" key="10">
    <source>
        <dbReference type="EMBL" id="SFG30347.1"/>
    </source>
</evidence>
<dbReference type="GO" id="GO:0006508">
    <property type="term" value="P:proteolysis"/>
    <property type="evidence" value="ECO:0007669"/>
    <property type="project" value="UniProtKB-KW"/>
</dbReference>
<dbReference type="Gene3D" id="3.90.1720.10">
    <property type="entry name" value="endopeptidase domain like (from Nostoc punctiforme)"/>
    <property type="match status" value="1"/>
</dbReference>
<name>A0A1I2QVN2_9BACI</name>
<evidence type="ECO:0000256" key="6">
    <source>
        <dbReference type="ARBA" id="ARBA00022807"/>
    </source>
</evidence>
<dbReference type="SUPFAM" id="SSF54001">
    <property type="entry name" value="Cysteine proteinases"/>
    <property type="match status" value="1"/>
</dbReference>
<dbReference type="PROSITE" id="PS51935">
    <property type="entry name" value="NLPC_P60"/>
    <property type="match status" value="1"/>
</dbReference>
<dbReference type="PANTHER" id="PTHR47053:SF1">
    <property type="entry name" value="MUREIN DD-ENDOPEPTIDASE MEPH-RELATED"/>
    <property type="match status" value="1"/>
</dbReference>
<dbReference type="Gene3D" id="3.10.350.10">
    <property type="entry name" value="LysM domain"/>
    <property type="match status" value="2"/>
</dbReference>
<evidence type="ECO:0000256" key="2">
    <source>
        <dbReference type="ARBA" id="ARBA00022670"/>
    </source>
</evidence>
<keyword evidence="2" id="KW-0645">Protease</keyword>
<evidence type="ECO:0000256" key="5">
    <source>
        <dbReference type="ARBA" id="ARBA00022801"/>
    </source>
</evidence>
<dbReference type="InterPro" id="IPR000064">
    <property type="entry name" value="NLP_P60_dom"/>
</dbReference>
<evidence type="ECO:0000256" key="4">
    <source>
        <dbReference type="ARBA" id="ARBA00022737"/>
    </source>
</evidence>
<keyword evidence="5" id="KW-0378">Hydrolase</keyword>
<dbReference type="InterPro" id="IPR051202">
    <property type="entry name" value="Peptidase_C40"/>
</dbReference>
<dbReference type="AlphaFoldDB" id="A0A1I2QVN2"/>
<evidence type="ECO:0000256" key="7">
    <source>
        <dbReference type="SAM" id="SignalP"/>
    </source>
</evidence>
<dbReference type="Proteomes" id="UP000198897">
    <property type="component" value="Unassembled WGS sequence"/>
</dbReference>
<organism evidence="10 11">
    <name type="scientific">Halobacillus alkaliphilus</name>
    <dbReference type="NCBI Taxonomy" id="396056"/>
    <lineage>
        <taxon>Bacteria</taxon>
        <taxon>Bacillati</taxon>
        <taxon>Bacillota</taxon>
        <taxon>Bacilli</taxon>
        <taxon>Bacillales</taxon>
        <taxon>Bacillaceae</taxon>
        <taxon>Halobacillus</taxon>
    </lineage>
</organism>
<dbReference type="CDD" id="cd00118">
    <property type="entry name" value="LysM"/>
    <property type="match status" value="2"/>
</dbReference>
<proteinExistence type="inferred from homology"/>